<dbReference type="SUPFAM" id="SSF52540">
    <property type="entry name" value="P-loop containing nucleoside triphosphate hydrolases"/>
    <property type="match status" value="1"/>
</dbReference>
<accession>A0ABT6ZJY1</accession>
<comment type="caution">
    <text evidence="1">The sequence shown here is derived from an EMBL/GenBank/DDBJ whole genome shotgun (WGS) entry which is preliminary data.</text>
</comment>
<keyword evidence="1" id="KW-0067">ATP-binding</keyword>
<protein>
    <submittedName>
        <fullName evidence="1">ATP-binding protein</fullName>
    </submittedName>
</protein>
<dbReference type="GO" id="GO:0005524">
    <property type="term" value="F:ATP binding"/>
    <property type="evidence" value="ECO:0007669"/>
    <property type="project" value="UniProtKB-KW"/>
</dbReference>
<evidence type="ECO:0000313" key="1">
    <source>
        <dbReference type="EMBL" id="MDJ1129349.1"/>
    </source>
</evidence>
<dbReference type="EMBL" id="JASJEX010000002">
    <property type="protein sequence ID" value="MDJ1129349.1"/>
    <property type="molecule type" value="Genomic_DNA"/>
</dbReference>
<name>A0ABT6ZJY1_9ACTN</name>
<sequence length="359" mass="38664">MASNPFNPGFGHVPARIAGRAAIQADLRQALEVGRDDPNLCTLLVGPRGTGKTALLNLSLRWAQELDWAVASVTTGPDMLQQVIEQTMLAVQKLPHVDGVKVKTPVVEVSLTGGLAETGTWRTRMSLLLDALNAKGRGLLICVDEVLAQDPALVSLVADYQQLSASEGKKVALFMAGLPDNVRDVKKDKIASFLRRARMQQLGAIPSGDVREAMTLSFADSGQTIEPRALDSMITAIAGYPYLFQLVGYYTWRYAQGAGVVTAQHAGPGIESARDEMRETVIDATLADLSDGDLSFLAAMLPDQEKSTLIDLGQRLGRSSGHVSTYKKRLLRAGVITTVGRGRVRFALPGLREALEEES</sequence>
<keyword evidence="1" id="KW-0547">Nucleotide-binding</keyword>
<organism evidence="1 2">
    <name type="scientific">Kribbibacterium absianum</name>
    <dbReference type="NCBI Taxonomy" id="3044210"/>
    <lineage>
        <taxon>Bacteria</taxon>
        <taxon>Bacillati</taxon>
        <taxon>Actinomycetota</taxon>
        <taxon>Coriobacteriia</taxon>
        <taxon>Coriobacteriales</taxon>
        <taxon>Kribbibacteriaceae</taxon>
        <taxon>Kribbibacterium</taxon>
    </lineage>
</organism>
<evidence type="ECO:0000313" key="2">
    <source>
        <dbReference type="Proteomes" id="UP001431693"/>
    </source>
</evidence>
<dbReference type="Proteomes" id="UP001431693">
    <property type="component" value="Unassembled WGS sequence"/>
</dbReference>
<gene>
    <name evidence="1" type="ORF">QJ043_04560</name>
</gene>
<keyword evidence="2" id="KW-1185">Reference proteome</keyword>
<dbReference type="Gene3D" id="3.40.50.300">
    <property type="entry name" value="P-loop containing nucleotide triphosphate hydrolases"/>
    <property type="match status" value="1"/>
</dbReference>
<dbReference type="InterPro" id="IPR027417">
    <property type="entry name" value="P-loop_NTPase"/>
</dbReference>
<dbReference type="RefSeq" id="WP_283713575.1">
    <property type="nucleotide sequence ID" value="NZ_JASJEW010000005.1"/>
</dbReference>
<proteinExistence type="predicted"/>
<reference evidence="1" key="1">
    <citation type="submission" date="2023-05" db="EMBL/GenBank/DDBJ databases">
        <title>[olsenella] sp. nov., isolated from a pig farm feces dump.</title>
        <authorList>
            <person name="Chang Y.-H."/>
        </authorList>
    </citation>
    <scope>NUCLEOTIDE SEQUENCE</scope>
    <source>
        <strain evidence="1">YH-ols2217</strain>
    </source>
</reference>